<evidence type="ECO:0000313" key="3">
    <source>
        <dbReference type="Proteomes" id="UP000204221"/>
    </source>
</evidence>
<dbReference type="EMBL" id="CP022521">
    <property type="protein sequence ID" value="ASO18674.1"/>
    <property type="molecule type" value="Genomic_DNA"/>
</dbReference>
<gene>
    <name evidence="2" type="ORF">AHOG_05105</name>
</gene>
<dbReference type="AlphaFoldDB" id="A0A221VYW7"/>
<sequence>MSSTVPPLGRSSSDAEGDRLRLSEPYRCDQGGSVGSRRLVSIFRSSVSTL</sequence>
<reference evidence="2 3" key="1">
    <citation type="submission" date="2017-07" db="EMBL/GenBank/DDBJ databases">
        <title>Complete genome sequence of Actinoalloteichus hoggarensis DSM 45943, type strain of Actinoalloteichus hoggarensis.</title>
        <authorList>
            <person name="Ruckert C."/>
            <person name="Nouioui I."/>
            <person name="Willmese J."/>
            <person name="van Wezel G."/>
            <person name="Klenk H.-P."/>
            <person name="Kalinowski J."/>
            <person name="Zotchev S.B."/>
        </authorList>
    </citation>
    <scope>NUCLEOTIDE SEQUENCE [LARGE SCALE GENOMIC DNA]</scope>
    <source>
        <strain evidence="2 3">DSM 45943</strain>
    </source>
</reference>
<accession>A0A221VYW7</accession>
<feature type="compositionally biased region" description="Basic and acidic residues" evidence="1">
    <location>
        <begin position="16"/>
        <end position="27"/>
    </location>
</feature>
<dbReference type="KEGG" id="ahg:AHOG_05105"/>
<evidence type="ECO:0000313" key="2">
    <source>
        <dbReference type="EMBL" id="ASO18674.1"/>
    </source>
</evidence>
<name>A0A221VYW7_9PSEU</name>
<keyword evidence="3" id="KW-1185">Reference proteome</keyword>
<feature type="region of interest" description="Disordered" evidence="1">
    <location>
        <begin position="1"/>
        <end position="33"/>
    </location>
</feature>
<protein>
    <submittedName>
        <fullName evidence="2">Uncharacterized protein</fullName>
    </submittedName>
</protein>
<feature type="compositionally biased region" description="Polar residues" evidence="1">
    <location>
        <begin position="1"/>
        <end position="14"/>
    </location>
</feature>
<proteinExistence type="predicted"/>
<organism evidence="2 3">
    <name type="scientific">Actinoalloteichus hoggarensis</name>
    <dbReference type="NCBI Taxonomy" id="1470176"/>
    <lineage>
        <taxon>Bacteria</taxon>
        <taxon>Bacillati</taxon>
        <taxon>Actinomycetota</taxon>
        <taxon>Actinomycetes</taxon>
        <taxon>Pseudonocardiales</taxon>
        <taxon>Pseudonocardiaceae</taxon>
        <taxon>Actinoalloteichus</taxon>
    </lineage>
</organism>
<evidence type="ECO:0000256" key="1">
    <source>
        <dbReference type="SAM" id="MobiDB-lite"/>
    </source>
</evidence>
<dbReference type="Proteomes" id="UP000204221">
    <property type="component" value="Chromosome"/>
</dbReference>